<reference evidence="1 3" key="1">
    <citation type="journal article" date="2017" name="Nature">
        <title>The sunflower genome provides insights into oil metabolism, flowering and Asterid evolution.</title>
        <authorList>
            <person name="Badouin H."/>
            <person name="Gouzy J."/>
            <person name="Grassa C.J."/>
            <person name="Murat F."/>
            <person name="Staton S.E."/>
            <person name="Cottret L."/>
            <person name="Lelandais-Briere C."/>
            <person name="Owens G.L."/>
            <person name="Carrere S."/>
            <person name="Mayjonade B."/>
            <person name="Legrand L."/>
            <person name="Gill N."/>
            <person name="Kane N.C."/>
            <person name="Bowers J.E."/>
            <person name="Hubner S."/>
            <person name="Bellec A."/>
            <person name="Berard A."/>
            <person name="Berges H."/>
            <person name="Blanchet N."/>
            <person name="Boniface M.C."/>
            <person name="Brunel D."/>
            <person name="Catrice O."/>
            <person name="Chaidir N."/>
            <person name="Claudel C."/>
            <person name="Donnadieu C."/>
            <person name="Faraut T."/>
            <person name="Fievet G."/>
            <person name="Helmstetter N."/>
            <person name="King M."/>
            <person name="Knapp S.J."/>
            <person name="Lai Z."/>
            <person name="Le Paslier M.C."/>
            <person name="Lippi Y."/>
            <person name="Lorenzon L."/>
            <person name="Mandel J.R."/>
            <person name="Marage G."/>
            <person name="Marchand G."/>
            <person name="Marquand E."/>
            <person name="Bret-Mestries E."/>
            <person name="Morien E."/>
            <person name="Nambeesan S."/>
            <person name="Nguyen T."/>
            <person name="Pegot-Espagnet P."/>
            <person name="Pouilly N."/>
            <person name="Raftis F."/>
            <person name="Sallet E."/>
            <person name="Schiex T."/>
            <person name="Thomas J."/>
            <person name="Vandecasteele C."/>
            <person name="Vares D."/>
            <person name="Vear F."/>
            <person name="Vautrin S."/>
            <person name="Crespi M."/>
            <person name="Mangin B."/>
            <person name="Burke J.M."/>
            <person name="Salse J."/>
            <person name="Munos S."/>
            <person name="Vincourt P."/>
            <person name="Rieseberg L.H."/>
            <person name="Langlade N.B."/>
        </authorList>
    </citation>
    <scope>NUCLEOTIDE SEQUENCE [LARGE SCALE GENOMIC DNA]</scope>
    <source>
        <strain evidence="3">cv. SF193</strain>
        <tissue evidence="1">Leaves</tissue>
    </source>
</reference>
<sequence length="115" mass="12824">MANESVKTRSQLSRLQRRAPASIQVTPASQWNAAIPLLSPLVTSPEVKKNCVNNNSEQECRRVVNSDNKISPEPEKGPVVYKKWQHPAAPFYYEPAPTTSFLQSICTGVVDRTRS</sequence>
<dbReference type="GO" id="GO:0005737">
    <property type="term" value="C:cytoplasm"/>
    <property type="evidence" value="ECO:0000318"/>
    <property type="project" value="GO_Central"/>
</dbReference>
<dbReference type="AlphaFoldDB" id="A0A251SXH2"/>
<dbReference type="PANTHER" id="PTHR33912">
    <property type="entry name" value="OS01G0939400 PROTEIN"/>
    <property type="match status" value="1"/>
</dbReference>
<dbReference type="InParanoid" id="A0A251SXH2"/>
<dbReference type="InterPro" id="IPR040381">
    <property type="entry name" value="At4g14450-like"/>
</dbReference>
<evidence type="ECO:0000313" key="1">
    <source>
        <dbReference type="EMBL" id="KAF5775694.1"/>
    </source>
</evidence>
<dbReference type="OrthoDB" id="673645at2759"/>
<accession>A0A251SXH2</accession>
<reference evidence="2" key="2">
    <citation type="submission" date="2017-02" db="EMBL/GenBank/DDBJ databases">
        <title>Sunflower complete genome.</title>
        <authorList>
            <person name="Langlade N."/>
            <person name="Munos S."/>
        </authorList>
    </citation>
    <scope>NUCLEOTIDE SEQUENCE [LARGE SCALE GENOMIC DNA]</scope>
    <source>
        <tissue evidence="2">Leaves</tissue>
    </source>
</reference>
<name>A0A251SXH2_HELAN</name>
<protein>
    <submittedName>
        <fullName evidence="2">Uncharacterized protein</fullName>
    </submittedName>
</protein>
<dbReference type="Gramene" id="mRNA:HanXRQr2_Chr13g0614941">
    <property type="protein sequence ID" value="CDS:HanXRQr2_Chr13g0614941.1"/>
    <property type="gene ID" value="HanXRQr2_Chr13g0614941"/>
</dbReference>
<dbReference type="GO" id="GO:0005634">
    <property type="term" value="C:nucleus"/>
    <property type="evidence" value="ECO:0000318"/>
    <property type="project" value="GO_Central"/>
</dbReference>
<dbReference type="Proteomes" id="UP000215914">
    <property type="component" value="Chromosome 13"/>
</dbReference>
<evidence type="ECO:0000313" key="3">
    <source>
        <dbReference type="Proteomes" id="UP000215914"/>
    </source>
</evidence>
<dbReference type="PANTHER" id="PTHR33912:SF2">
    <property type="entry name" value="PUTATIVE-RELATED"/>
    <property type="match status" value="1"/>
</dbReference>
<reference evidence="1" key="3">
    <citation type="submission" date="2020-06" db="EMBL/GenBank/DDBJ databases">
        <title>Helianthus annuus Genome sequencing and assembly Release 2.</title>
        <authorList>
            <person name="Gouzy J."/>
            <person name="Langlade N."/>
            <person name="Munos S."/>
        </authorList>
    </citation>
    <scope>NUCLEOTIDE SEQUENCE</scope>
    <source>
        <tissue evidence="1">Leaves</tissue>
    </source>
</reference>
<proteinExistence type="predicted"/>
<evidence type="ECO:0000313" key="2">
    <source>
        <dbReference type="EMBL" id="OTG03567.1"/>
    </source>
</evidence>
<gene>
    <name evidence="2" type="ORF">HannXRQ_Chr13g0425481</name>
    <name evidence="1" type="ORF">HanXRQr2_Chr13g0614941</name>
</gene>
<dbReference type="OMA" id="APFCYET"/>
<organism evidence="2 3">
    <name type="scientific">Helianthus annuus</name>
    <name type="common">Common sunflower</name>
    <dbReference type="NCBI Taxonomy" id="4232"/>
    <lineage>
        <taxon>Eukaryota</taxon>
        <taxon>Viridiplantae</taxon>
        <taxon>Streptophyta</taxon>
        <taxon>Embryophyta</taxon>
        <taxon>Tracheophyta</taxon>
        <taxon>Spermatophyta</taxon>
        <taxon>Magnoliopsida</taxon>
        <taxon>eudicotyledons</taxon>
        <taxon>Gunneridae</taxon>
        <taxon>Pentapetalae</taxon>
        <taxon>asterids</taxon>
        <taxon>campanulids</taxon>
        <taxon>Asterales</taxon>
        <taxon>Asteraceae</taxon>
        <taxon>Asteroideae</taxon>
        <taxon>Heliantheae alliance</taxon>
        <taxon>Heliantheae</taxon>
        <taxon>Helianthus</taxon>
    </lineage>
</organism>
<dbReference type="EMBL" id="CM007902">
    <property type="protein sequence ID" value="OTG03567.1"/>
    <property type="molecule type" value="Genomic_DNA"/>
</dbReference>
<keyword evidence="3" id="KW-1185">Reference proteome</keyword>
<dbReference type="EMBL" id="MNCJ02000328">
    <property type="protein sequence ID" value="KAF5775694.1"/>
    <property type="molecule type" value="Genomic_DNA"/>
</dbReference>